<dbReference type="InterPro" id="IPR005117">
    <property type="entry name" value="NiRdtase/SiRdtase_haem-b_fer"/>
</dbReference>
<evidence type="ECO:0000256" key="5">
    <source>
        <dbReference type="ARBA" id="ARBA00011245"/>
    </source>
</evidence>
<dbReference type="SUPFAM" id="SSF56014">
    <property type="entry name" value="Nitrite and sulphite reductase 4Fe-4S domain-like"/>
    <property type="match status" value="2"/>
</dbReference>
<reference evidence="19" key="1">
    <citation type="submission" date="2006-06" db="EMBL/GenBank/DDBJ databases">
        <title>Complete sequence of Trichodesmium erythraeum IMS101.</title>
        <authorList>
            <consortium name="US DOE Joint Genome Institute"/>
            <person name="Copeland A."/>
            <person name="Lucas S."/>
            <person name="Lapidus A."/>
            <person name="Barry K."/>
            <person name="Detter J.C."/>
            <person name="Glavina del Rio T."/>
            <person name="Hammon N."/>
            <person name="Israni S."/>
            <person name="Dalin E."/>
            <person name="Tice H."/>
            <person name="Pitluck S."/>
            <person name="Kiss H."/>
            <person name="Munk A.C."/>
            <person name="Brettin T."/>
            <person name="Bruce D."/>
            <person name="Han C."/>
            <person name="Tapia R."/>
            <person name="Gilna P."/>
            <person name="Schmutz J."/>
            <person name="Larimer F."/>
            <person name="Land M."/>
            <person name="Hauser L."/>
            <person name="Kyrpides N."/>
            <person name="Kim E."/>
            <person name="Richardson P."/>
        </authorList>
    </citation>
    <scope>NUCLEOTIDE SEQUENCE [LARGE SCALE GENOMIC DNA]</scope>
    <source>
        <strain evidence="19">IMS101</strain>
    </source>
</reference>
<evidence type="ECO:0000256" key="9">
    <source>
        <dbReference type="ARBA" id="ARBA00022723"/>
    </source>
</evidence>
<dbReference type="PANTHER" id="PTHR11493:SF47">
    <property type="entry name" value="SULFITE REDUCTASE [NADPH] SUBUNIT BETA"/>
    <property type="match status" value="1"/>
</dbReference>
<dbReference type="FunFam" id="3.30.413.10:FF:000008">
    <property type="entry name" value="Sulfite reductase [ferredoxin], chloroplastic"/>
    <property type="match status" value="1"/>
</dbReference>
<comment type="similarity">
    <text evidence="4">Belongs to the nitrite and sulfite reductase 4Fe-4S domain family.</text>
</comment>
<dbReference type="InterPro" id="IPR006066">
    <property type="entry name" value="NO2/SO3_Rdtase_FeS/sirohaem_BS"/>
</dbReference>
<feature type="compositionally biased region" description="Polar residues" evidence="16">
    <location>
        <begin position="663"/>
        <end position="712"/>
    </location>
</feature>
<dbReference type="InterPro" id="IPR006067">
    <property type="entry name" value="NO2/SO3_Rdtase_4Fe4S_dom"/>
</dbReference>
<dbReference type="PANTHER" id="PTHR11493">
    <property type="entry name" value="SULFITE REDUCTASE [NADPH] SUBUNIT BETA-RELATED"/>
    <property type="match status" value="1"/>
</dbReference>
<evidence type="ECO:0000256" key="15">
    <source>
        <dbReference type="ARBA" id="ARBA00067673"/>
    </source>
</evidence>
<feature type="compositionally biased region" description="Polar residues" evidence="16">
    <location>
        <begin position="812"/>
        <end position="829"/>
    </location>
</feature>
<dbReference type="InterPro" id="IPR036136">
    <property type="entry name" value="Nit/Sulf_reduc_fer-like_dom_sf"/>
</dbReference>
<dbReference type="GO" id="GO:0051539">
    <property type="term" value="F:4 iron, 4 sulfur cluster binding"/>
    <property type="evidence" value="ECO:0007669"/>
    <property type="project" value="UniProtKB-KW"/>
</dbReference>
<comment type="cofactor">
    <cofactor evidence="2">
        <name>[4Fe-4S] cluster</name>
        <dbReference type="ChEBI" id="CHEBI:49883"/>
    </cofactor>
</comment>
<dbReference type="SUPFAM" id="SSF55124">
    <property type="entry name" value="Nitrite/Sulfite reductase N-terminal domain-like"/>
    <property type="match status" value="2"/>
</dbReference>
<evidence type="ECO:0000256" key="4">
    <source>
        <dbReference type="ARBA" id="ARBA00010429"/>
    </source>
</evidence>
<comment type="subunit">
    <text evidence="5">Monomer.</text>
</comment>
<comment type="catalytic activity">
    <reaction evidence="14">
        <text>hydrogen sulfide + 6 oxidized [2Fe-2S]-[ferredoxin] + 3 H2O = sulfite + 6 reduced [2Fe-2S]-[ferredoxin] + 7 H(+)</text>
        <dbReference type="Rhea" id="RHEA:23132"/>
        <dbReference type="Rhea" id="RHEA-COMP:10000"/>
        <dbReference type="Rhea" id="RHEA-COMP:10001"/>
        <dbReference type="ChEBI" id="CHEBI:15377"/>
        <dbReference type="ChEBI" id="CHEBI:15378"/>
        <dbReference type="ChEBI" id="CHEBI:17359"/>
        <dbReference type="ChEBI" id="CHEBI:29919"/>
        <dbReference type="ChEBI" id="CHEBI:33737"/>
        <dbReference type="ChEBI" id="CHEBI:33738"/>
        <dbReference type="EC" id="1.8.7.1"/>
    </reaction>
</comment>
<dbReference type="GO" id="GO:0020037">
    <property type="term" value="F:heme binding"/>
    <property type="evidence" value="ECO:0007669"/>
    <property type="project" value="InterPro"/>
</dbReference>
<evidence type="ECO:0000256" key="3">
    <source>
        <dbReference type="ARBA" id="ARBA00003247"/>
    </source>
</evidence>
<keyword evidence="12" id="KW-0408">Iron</keyword>
<feature type="domain" description="Nitrite/Sulfite reductase ferredoxin-like" evidence="18">
    <location>
        <begin position="69"/>
        <end position="129"/>
    </location>
</feature>
<dbReference type="FunFam" id="3.30.413.10:FF:000014">
    <property type="entry name" value="Sulfite reductase [ferredoxin], chloroplastic"/>
    <property type="match status" value="1"/>
</dbReference>
<feature type="compositionally biased region" description="Polar residues" evidence="16">
    <location>
        <begin position="795"/>
        <end position="805"/>
    </location>
</feature>
<evidence type="ECO:0000256" key="8">
    <source>
        <dbReference type="ARBA" id="ARBA00022617"/>
    </source>
</evidence>
<evidence type="ECO:0000256" key="16">
    <source>
        <dbReference type="SAM" id="MobiDB-lite"/>
    </source>
</evidence>
<name>Q10YP3_TRIEI</name>
<dbReference type="NCBIfam" id="NF010029">
    <property type="entry name" value="PRK13504.1"/>
    <property type="match status" value="1"/>
</dbReference>
<sequence>MIIPSQISTPKEAKPSKLEGIKENSNLLREPLASQLLEDTNHFTEEAVQILKFHGSYQQHNRDNRIKGQEKDYQMMLRTRNPGGFIPPQLFLTLNKLSNEYGNGTLRVTTRQGFQLHGVLKKNLKKVISSIIKSMGSTLGACGDINRNVMSPPAPYKNRPEYEYAKDYANKIADLLTPQTGAYYEIWLDGEKVISAQEASEVKVARLRNGNGTIFPNSEEPIYGTHYMPRKFKCAVTVPGDNSIDLYTQDVSLVVITNEVGELEGFNVLAGGGLGRTHRKEETFPCLAQEIGYVTKEDIFDFMKAIVATQRDYGDRSNRRHARMKYLLHDWGVEKFKAKLIEYFGKSIAPFKPLPEWKYLDFLGWHEQGDGRLFLGISVENGRVKDEDSFQLKTALRKIVDLFKLPMLLTANHNIILYEIKPQQQQAVEQILNKHGISTEKNIDPLVRYSMACPALPTCGLAITESERTLPGILGQIRLLLDKVGLGQEHFVVRMTGCPNGCARPYMAELGFVGSAADSYQIWLGGSPNQTRLAKPYIDKLHINNLEAELERIFIYFKQQRQPDESFGDFCNRVGIEAIRKFVTNYQSSFSMNTDINNSSLTSINSEKNIPIVTDVTETTPDTKSQEESTSKNLENNQEVIPMNSPVTQSTNMTQTTTTSTTISEAQPLSTHQTPKTPTFSSDTNTTISTPSTLGKQEGQPTVETTPSTSVQQEDKLTVETTSGQQEGQTTVEPTIPSTSGQQEGQTTVEPTIPSTSGQQEGQPTGEPTIPSTLGKQEGQPTVETTIPNLDKQEAQPNRESTISDNLDKQEAQPTSESTISANLDQQEAQPIGQLESSPDKPKDTSKMRHRVSVRDEIYTKLKEESKRQGKPVVQLATEAIAEYLEKIRKNESLTTTNETNF</sequence>
<comment type="cofactor">
    <cofactor evidence="1">
        <name>siroheme</name>
        <dbReference type="ChEBI" id="CHEBI:60052"/>
    </cofactor>
</comment>
<dbReference type="EC" id="1.8.7.1" evidence="6"/>
<feature type="domain" description="Nitrite/sulphite reductase 4Fe-4S" evidence="17">
    <location>
        <begin position="169"/>
        <end position="346"/>
    </location>
</feature>
<dbReference type="eggNOG" id="COG0155">
    <property type="taxonomic scope" value="Bacteria"/>
</dbReference>
<evidence type="ECO:0000256" key="2">
    <source>
        <dbReference type="ARBA" id="ARBA00001966"/>
    </source>
</evidence>
<feature type="compositionally biased region" description="Low complexity" evidence="16">
    <location>
        <begin position="648"/>
        <end position="662"/>
    </location>
</feature>
<dbReference type="Gene3D" id="3.30.413.10">
    <property type="entry name" value="Sulfite Reductase Hemoprotein, domain 1"/>
    <property type="match status" value="2"/>
</dbReference>
<dbReference type="GO" id="GO:0016002">
    <property type="term" value="F:sulfite reductase activity"/>
    <property type="evidence" value="ECO:0007669"/>
    <property type="project" value="TreeGrafter"/>
</dbReference>
<dbReference type="PROSITE" id="PS00365">
    <property type="entry name" value="NIR_SIR"/>
    <property type="match status" value="1"/>
</dbReference>
<dbReference type="EMBL" id="CP000393">
    <property type="protein sequence ID" value="ABG52631.1"/>
    <property type="molecule type" value="Genomic_DNA"/>
</dbReference>
<dbReference type="HOGENOM" id="CLU_001975_3_0_3"/>
<keyword evidence="10" id="KW-0883">Thioether bond</keyword>
<keyword evidence="8" id="KW-0349">Heme</keyword>
<dbReference type="GO" id="GO:0046872">
    <property type="term" value="F:metal ion binding"/>
    <property type="evidence" value="ECO:0007669"/>
    <property type="project" value="UniProtKB-KW"/>
</dbReference>
<evidence type="ECO:0000256" key="1">
    <source>
        <dbReference type="ARBA" id="ARBA00001929"/>
    </source>
</evidence>
<evidence type="ECO:0000256" key="7">
    <source>
        <dbReference type="ARBA" id="ARBA00022485"/>
    </source>
</evidence>
<evidence type="ECO:0000256" key="11">
    <source>
        <dbReference type="ARBA" id="ARBA00023002"/>
    </source>
</evidence>
<evidence type="ECO:0000256" key="10">
    <source>
        <dbReference type="ARBA" id="ARBA00022784"/>
    </source>
</evidence>
<feature type="region of interest" description="Disordered" evidence="16">
    <location>
        <begin position="612"/>
        <end position="854"/>
    </location>
</feature>
<dbReference type="OrthoDB" id="9803707at2"/>
<gene>
    <name evidence="19" type="ordered locus">Tery_3544</name>
</gene>
<feature type="domain" description="Nitrite/Sulfite reductase ferredoxin-like" evidence="18">
    <location>
        <begin position="366"/>
        <end position="434"/>
    </location>
</feature>
<evidence type="ECO:0000256" key="13">
    <source>
        <dbReference type="ARBA" id="ARBA00023014"/>
    </source>
</evidence>
<evidence type="ECO:0000259" key="18">
    <source>
        <dbReference type="Pfam" id="PF03460"/>
    </source>
</evidence>
<evidence type="ECO:0000256" key="6">
    <source>
        <dbReference type="ARBA" id="ARBA00012353"/>
    </source>
</evidence>
<proteinExistence type="inferred from homology"/>
<dbReference type="InterPro" id="IPR011787">
    <property type="entry name" value="SiR_ferredoxin-dep"/>
</dbReference>
<dbReference type="GO" id="GO:0050311">
    <property type="term" value="F:sulfite reductase (ferredoxin) activity"/>
    <property type="evidence" value="ECO:0007669"/>
    <property type="project" value="UniProtKB-EC"/>
</dbReference>
<comment type="function">
    <text evidence="3">Catalyzes the reduction of sulfite to sulfide, a step in the biosynthesis of sulfur-containing amino acids and cofactors.</text>
</comment>
<dbReference type="KEGG" id="ter:Tery_3544"/>
<dbReference type="PRINTS" id="PR00397">
    <property type="entry name" value="SIROHAEM"/>
</dbReference>
<evidence type="ECO:0000256" key="12">
    <source>
        <dbReference type="ARBA" id="ARBA00023004"/>
    </source>
</evidence>
<keyword evidence="7" id="KW-0004">4Fe-4S</keyword>
<dbReference type="AlphaFoldDB" id="Q10YP3"/>
<dbReference type="STRING" id="203124.Tery_3544"/>
<dbReference type="InterPro" id="IPR045169">
    <property type="entry name" value="NO2/SO3_Rdtase_4Fe4S_prot"/>
</dbReference>
<keyword evidence="13" id="KW-0411">Iron-sulfur</keyword>
<dbReference type="NCBIfam" id="TIGR02042">
    <property type="entry name" value="sir"/>
    <property type="match status" value="1"/>
</dbReference>
<protein>
    <recommendedName>
        <fullName evidence="15">Sulfite reductase [ferredoxin]</fullName>
        <ecNumber evidence="6">1.8.7.1</ecNumber>
    </recommendedName>
</protein>
<dbReference type="Pfam" id="PF03460">
    <property type="entry name" value="NIR_SIR_ferr"/>
    <property type="match status" value="2"/>
</dbReference>
<feature type="compositionally biased region" description="Polar residues" evidence="16">
    <location>
        <begin position="770"/>
        <end position="788"/>
    </location>
</feature>
<keyword evidence="11 19" id="KW-0560">Oxidoreductase</keyword>
<dbReference type="Pfam" id="PF01077">
    <property type="entry name" value="NIR_SIR"/>
    <property type="match status" value="1"/>
</dbReference>
<dbReference type="InterPro" id="IPR045854">
    <property type="entry name" value="NO2/SO3_Rdtase_4Fe4S_sf"/>
</dbReference>
<evidence type="ECO:0000259" key="17">
    <source>
        <dbReference type="Pfam" id="PF01077"/>
    </source>
</evidence>
<feature type="compositionally biased region" description="Basic and acidic residues" evidence="16">
    <location>
        <begin position="838"/>
        <end position="854"/>
    </location>
</feature>
<evidence type="ECO:0000313" key="19">
    <source>
        <dbReference type="EMBL" id="ABG52631.1"/>
    </source>
</evidence>
<accession>Q10YP3</accession>
<feature type="compositionally biased region" description="Low complexity" evidence="16">
    <location>
        <begin position="719"/>
        <end position="733"/>
    </location>
</feature>
<keyword evidence="9" id="KW-0479">Metal-binding</keyword>
<feature type="compositionally biased region" description="Polar residues" evidence="16">
    <location>
        <begin position="736"/>
        <end position="763"/>
    </location>
</feature>
<dbReference type="GO" id="GO:0009337">
    <property type="term" value="C:sulfite reductase complex (NADPH)"/>
    <property type="evidence" value="ECO:0007669"/>
    <property type="project" value="TreeGrafter"/>
</dbReference>
<dbReference type="GO" id="GO:0000103">
    <property type="term" value="P:sulfate assimilation"/>
    <property type="evidence" value="ECO:0007669"/>
    <property type="project" value="TreeGrafter"/>
</dbReference>
<organism evidence="19">
    <name type="scientific">Trichodesmium erythraeum (strain IMS101)</name>
    <dbReference type="NCBI Taxonomy" id="203124"/>
    <lineage>
        <taxon>Bacteria</taxon>
        <taxon>Bacillati</taxon>
        <taxon>Cyanobacteriota</taxon>
        <taxon>Cyanophyceae</taxon>
        <taxon>Oscillatoriophycideae</taxon>
        <taxon>Oscillatoriales</taxon>
        <taxon>Microcoleaceae</taxon>
        <taxon>Trichodesmium</taxon>
    </lineage>
</organism>
<evidence type="ECO:0000256" key="14">
    <source>
        <dbReference type="ARBA" id="ARBA00049518"/>
    </source>
</evidence>